<dbReference type="Pfam" id="PF00753">
    <property type="entry name" value="Lactamase_B"/>
    <property type="match status" value="1"/>
</dbReference>
<evidence type="ECO:0000256" key="3">
    <source>
        <dbReference type="ARBA" id="ARBA00022801"/>
    </source>
</evidence>
<dbReference type="SMART" id="SM00849">
    <property type="entry name" value="Lactamase_B"/>
    <property type="match status" value="1"/>
</dbReference>
<proteinExistence type="predicted"/>
<evidence type="ECO:0000256" key="4">
    <source>
        <dbReference type="ARBA" id="ARBA00022833"/>
    </source>
</evidence>
<gene>
    <name evidence="6" type="ORF">ENS56_03790</name>
</gene>
<comment type="cofactor">
    <cofactor evidence="1">
        <name>Zn(2+)</name>
        <dbReference type="ChEBI" id="CHEBI:29105"/>
    </cofactor>
</comment>
<dbReference type="InterPro" id="IPR036866">
    <property type="entry name" value="RibonucZ/Hydroxyglut_hydro"/>
</dbReference>
<protein>
    <submittedName>
        <fullName evidence="6">MBL fold metallo-hydrolase</fullName>
    </submittedName>
</protein>
<evidence type="ECO:0000256" key="1">
    <source>
        <dbReference type="ARBA" id="ARBA00001947"/>
    </source>
</evidence>
<evidence type="ECO:0000256" key="2">
    <source>
        <dbReference type="ARBA" id="ARBA00022723"/>
    </source>
</evidence>
<dbReference type="GO" id="GO:0046872">
    <property type="term" value="F:metal ion binding"/>
    <property type="evidence" value="ECO:0007669"/>
    <property type="project" value="UniProtKB-KW"/>
</dbReference>
<dbReference type="PANTHER" id="PTHR46233">
    <property type="entry name" value="HYDROXYACYLGLUTATHIONE HYDROLASE GLOC"/>
    <property type="match status" value="1"/>
</dbReference>
<reference evidence="6" key="1">
    <citation type="journal article" date="2020" name="mSystems">
        <title>Genome- and Community-Level Interaction Insights into Carbon Utilization and Element Cycling Functions of Hydrothermarchaeota in Hydrothermal Sediment.</title>
        <authorList>
            <person name="Zhou Z."/>
            <person name="Liu Y."/>
            <person name="Xu W."/>
            <person name="Pan J."/>
            <person name="Luo Z.H."/>
            <person name="Li M."/>
        </authorList>
    </citation>
    <scope>NUCLEOTIDE SEQUENCE [LARGE SCALE GENOMIC DNA]</scope>
    <source>
        <strain evidence="6">SpSt-500</strain>
    </source>
</reference>
<feature type="domain" description="Metallo-beta-lactamase" evidence="5">
    <location>
        <begin position="13"/>
        <end position="196"/>
    </location>
</feature>
<keyword evidence="4" id="KW-0862">Zinc</keyword>
<evidence type="ECO:0000259" key="5">
    <source>
        <dbReference type="SMART" id="SM00849"/>
    </source>
</evidence>
<dbReference type="PANTHER" id="PTHR46233:SF3">
    <property type="entry name" value="HYDROXYACYLGLUTATHIONE HYDROLASE GLOC"/>
    <property type="match status" value="1"/>
</dbReference>
<keyword evidence="3 6" id="KW-0378">Hydrolase</keyword>
<dbReference type="AlphaFoldDB" id="A0A832D029"/>
<dbReference type="SUPFAM" id="SSF56281">
    <property type="entry name" value="Metallo-hydrolase/oxidoreductase"/>
    <property type="match status" value="1"/>
</dbReference>
<sequence length="215" mass="24800">MLKIKLFEFNPFNENTYLVWDDLTKEAAVIDPGCYDDYEKDELNSFIEQEKLNLTLMLNTHCHIDHVLGVPFIKENYNPKYLIPEKDLPLHQNAVSQGQMFGFELEPLPEPDEFLSEDKLIQIGNEELKPFFTPGHTAGEYCFYSEKNKICITGDVLFHQSIGRTDLWGGDYDTLIESIRNKLLTLPDDTKIFPGHGIESTIGIERKQNPFLINL</sequence>
<evidence type="ECO:0000313" key="6">
    <source>
        <dbReference type="EMBL" id="HGT47133.1"/>
    </source>
</evidence>
<comment type="caution">
    <text evidence="6">The sequence shown here is derived from an EMBL/GenBank/DDBJ whole genome shotgun (WGS) entry which is preliminary data.</text>
</comment>
<organism evidence="6">
    <name type="scientific">Ignavibacterium album</name>
    <dbReference type="NCBI Taxonomy" id="591197"/>
    <lineage>
        <taxon>Bacteria</taxon>
        <taxon>Pseudomonadati</taxon>
        <taxon>Ignavibacteriota</taxon>
        <taxon>Ignavibacteria</taxon>
        <taxon>Ignavibacteriales</taxon>
        <taxon>Ignavibacteriaceae</taxon>
        <taxon>Ignavibacterium</taxon>
    </lineage>
</organism>
<name>A0A832D029_9BACT</name>
<accession>A0A832D029</accession>
<dbReference type="Gene3D" id="3.60.15.10">
    <property type="entry name" value="Ribonuclease Z/Hydroxyacylglutathione hydrolase-like"/>
    <property type="match status" value="1"/>
</dbReference>
<dbReference type="GO" id="GO:0016787">
    <property type="term" value="F:hydrolase activity"/>
    <property type="evidence" value="ECO:0007669"/>
    <property type="project" value="UniProtKB-KW"/>
</dbReference>
<dbReference type="InterPro" id="IPR051453">
    <property type="entry name" value="MBL_Glyoxalase_II"/>
</dbReference>
<keyword evidence="2" id="KW-0479">Metal-binding</keyword>
<dbReference type="EMBL" id="DSVI01000004">
    <property type="protein sequence ID" value="HGT47133.1"/>
    <property type="molecule type" value="Genomic_DNA"/>
</dbReference>
<dbReference type="InterPro" id="IPR001279">
    <property type="entry name" value="Metallo-B-lactamas"/>
</dbReference>